<dbReference type="KEGG" id="hhy:Halhy_1486"/>
<dbReference type="PANTHER" id="PTHR34220">
    <property type="entry name" value="SENSOR HISTIDINE KINASE YPDA"/>
    <property type="match status" value="1"/>
</dbReference>
<evidence type="ECO:0000313" key="4">
    <source>
        <dbReference type="Proteomes" id="UP000008461"/>
    </source>
</evidence>
<dbReference type="OrthoDB" id="927174at2"/>
<dbReference type="STRING" id="760192.Halhy_1486"/>
<dbReference type="GO" id="GO:0016020">
    <property type="term" value="C:membrane"/>
    <property type="evidence" value="ECO:0007669"/>
    <property type="project" value="InterPro"/>
</dbReference>
<accession>F4KYD8</accession>
<organism evidence="3 4">
    <name type="scientific">Haliscomenobacter hydrossis (strain ATCC 27775 / DSM 1100 / LMG 10767 / O)</name>
    <dbReference type="NCBI Taxonomy" id="760192"/>
    <lineage>
        <taxon>Bacteria</taxon>
        <taxon>Pseudomonadati</taxon>
        <taxon>Bacteroidota</taxon>
        <taxon>Saprospiria</taxon>
        <taxon>Saprospirales</taxon>
        <taxon>Haliscomenobacteraceae</taxon>
        <taxon>Haliscomenobacter</taxon>
    </lineage>
</organism>
<dbReference type="eggNOG" id="COG2972">
    <property type="taxonomic scope" value="Bacteria"/>
</dbReference>
<protein>
    <submittedName>
        <fullName evidence="3">Signal transduction histidine kinase</fullName>
    </submittedName>
</protein>
<evidence type="ECO:0000259" key="2">
    <source>
        <dbReference type="Pfam" id="PF06580"/>
    </source>
</evidence>
<feature type="transmembrane region" description="Helical" evidence="1">
    <location>
        <begin position="38"/>
        <end position="61"/>
    </location>
</feature>
<reference key="2">
    <citation type="submission" date="2011-04" db="EMBL/GenBank/DDBJ databases">
        <title>Complete sequence of chromosome of Haliscomenobacter hydrossis DSM 1100.</title>
        <authorList>
            <consortium name="US DOE Joint Genome Institute (JGI-PGF)"/>
            <person name="Lucas S."/>
            <person name="Han J."/>
            <person name="Lapidus A."/>
            <person name="Bruce D."/>
            <person name="Goodwin L."/>
            <person name="Pitluck S."/>
            <person name="Peters L."/>
            <person name="Kyrpides N."/>
            <person name="Mavromatis K."/>
            <person name="Ivanova N."/>
            <person name="Ovchinnikova G."/>
            <person name="Pagani I."/>
            <person name="Daligault H."/>
            <person name="Detter J.C."/>
            <person name="Han C."/>
            <person name="Land M."/>
            <person name="Hauser L."/>
            <person name="Markowitz V."/>
            <person name="Cheng J.-F."/>
            <person name="Hugenholtz P."/>
            <person name="Woyke T."/>
            <person name="Wu D."/>
            <person name="Verbarg S."/>
            <person name="Frueling A."/>
            <person name="Brambilla E."/>
            <person name="Klenk H.-P."/>
            <person name="Eisen J.A."/>
        </authorList>
    </citation>
    <scope>NUCLEOTIDE SEQUENCE</scope>
    <source>
        <strain>DSM 1100</strain>
    </source>
</reference>
<dbReference type="Pfam" id="PF06580">
    <property type="entry name" value="His_kinase"/>
    <property type="match status" value="1"/>
</dbReference>
<feature type="domain" description="Signal transduction histidine kinase internal region" evidence="2">
    <location>
        <begin position="157"/>
        <end position="235"/>
    </location>
</feature>
<keyword evidence="1" id="KW-1133">Transmembrane helix</keyword>
<evidence type="ECO:0000256" key="1">
    <source>
        <dbReference type="SAM" id="Phobius"/>
    </source>
</evidence>
<keyword evidence="1" id="KW-0472">Membrane</keyword>
<evidence type="ECO:0000313" key="3">
    <source>
        <dbReference type="EMBL" id="AEE49379.1"/>
    </source>
</evidence>
<keyword evidence="4" id="KW-1185">Reference proteome</keyword>
<keyword evidence="1" id="KW-0812">Transmembrane</keyword>
<feature type="transmembrane region" description="Helical" evidence="1">
    <location>
        <begin position="112"/>
        <end position="135"/>
    </location>
</feature>
<gene>
    <name evidence="3" type="ordered locus">Halhy_1486</name>
</gene>
<dbReference type="HOGENOM" id="CLU_020473_0_2_10"/>
<dbReference type="EMBL" id="CP002691">
    <property type="protein sequence ID" value="AEE49379.1"/>
    <property type="molecule type" value="Genomic_DNA"/>
</dbReference>
<dbReference type="InterPro" id="IPR010559">
    <property type="entry name" value="Sig_transdc_His_kin_internal"/>
</dbReference>
<dbReference type="PANTHER" id="PTHR34220:SF7">
    <property type="entry name" value="SENSOR HISTIDINE KINASE YPDA"/>
    <property type="match status" value="1"/>
</dbReference>
<dbReference type="Proteomes" id="UP000008461">
    <property type="component" value="Chromosome"/>
</dbReference>
<keyword evidence="3" id="KW-0418">Kinase</keyword>
<keyword evidence="3" id="KW-0808">Transferase</keyword>
<sequence>MKNQYRWFILFAVALAFIFSNAFTLFQDNSKSISIRLLYLLAVAAAIALHFTFLYGVAVVLQRVAPGLTLTKQRIAATLLIAVPLVTVLMMLTDAGQTLLQGQKLSAFEPLAIAASFFQAAAIGMFVVGLSEAVYQYEQLQKTEKEKEDLLRLNILAQYDSLKQQVNPHFLFNSLNSLSSLIGQDPDKAELFVQEMSQVYRYLLQNSRDELSTLQRELNFIHSYLHLLLTRFGTALQVQIDVATEFREFRIPPLTLQLLVENAVKHNEVSSENPLKLTISIDQGRLKVSNNLQKRIITAYSEKIGLANIMARYRILGYPEVEVIDDGESFTVLLPLIKVDALNNAQLQAP</sequence>
<dbReference type="InterPro" id="IPR050640">
    <property type="entry name" value="Bact_2-comp_sensor_kinase"/>
</dbReference>
<dbReference type="AlphaFoldDB" id="F4KYD8"/>
<feature type="transmembrane region" description="Helical" evidence="1">
    <location>
        <begin position="73"/>
        <end position="92"/>
    </location>
</feature>
<dbReference type="GO" id="GO:0000155">
    <property type="term" value="F:phosphorelay sensor kinase activity"/>
    <property type="evidence" value="ECO:0007669"/>
    <property type="project" value="InterPro"/>
</dbReference>
<reference evidence="3 4" key="1">
    <citation type="journal article" date="2011" name="Stand. Genomic Sci.">
        <title>Complete genome sequence of Haliscomenobacter hydrossis type strain (O).</title>
        <authorList>
            <consortium name="US DOE Joint Genome Institute (JGI-PGF)"/>
            <person name="Daligault H."/>
            <person name="Lapidus A."/>
            <person name="Zeytun A."/>
            <person name="Nolan M."/>
            <person name="Lucas S."/>
            <person name="Del Rio T.G."/>
            <person name="Tice H."/>
            <person name="Cheng J.F."/>
            <person name="Tapia R."/>
            <person name="Han C."/>
            <person name="Goodwin L."/>
            <person name="Pitluck S."/>
            <person name="Liolios K."/>
            <person name="Pagani I."/>
            <person name="Ivanova N."/>
            <person name="Huntemann M."/>
            <person name="Mavromatis K."/>
            <person name="Mikhailova N."/>
            <person name="Pati A."/>
            <person name="Chen A."/>
            <person name="Palaniappan K."/>
            <person name="Land M."/>
            <person name="Hauser L."/>
            <person name="Brambilla E.M."/>
            <person name="Rohde M."/>
            <person name="Verbarg S."/>
            <person name="Goker M."/>
            <person name="Bristow J."/>
            <person name="Eisen J.A."/>
            <person name="Markowitz V."/>
            <person name="Hugenholtz P."/>
            <person name="Kyrpides N.C."/>
            <person name="Klenk H.P."/>
            <person name="Woyke T."/>
        </authorList>
    </citation>
    <scope>NUCLEOTIDE SEQUENCE [LARGE SCALE GENOMIC DNA]</scope>
    <source>
        <strain evidence="4">ATCC 27775 / DSM 1100 / LMG 10767 / O</strain>
    </source>
</reference>
<proteinExistence type="predicted"/>
<dbReference type="RefSeq" id="WP_013763933.1">
    <property type="nucleotide sequence ID" value="NC_015510.1"/>
</dbReference>
<name>F4KYD8_HALH1</name>